<feature type="domain" description="CCHC-type" evidence="2">
    <location>
        <begin position="81"/>
        <end position="96"/>
    </location>
</feature>
<organism evidence="3 4">
    <name type="scientific">Stylophora pistillata</name>
    <name type="common">Smooth cauliflower coral</name>
    <dbReference type="NCBI Taxonomy" id="50429"/>
    <lineage>
        <taxon>Eukaryota</taxon>
        <taxon>Metazoa</taxon>
        <taxon>Cnidaria</taxon>
        <taxon>Anthozoa</taxon>
        <taxon>Hexacorallia</taxon>
        <taxon>Scleractinia</taxon>
        <taxon>Astrocoeniina</taxon>
        <taxon>Pocilloporidae</taxon>
        <taxon>Stylophora</taxon>
    </lineage>
</organism>
<keyword evidence="4" id="KW-1185">Reference proteome</keyword>
<dbReference type="Proteomes" id="UP000225706">
    <property type="component" value="Unassembled WGS sequence"/>
</dbReference>
<dbReference type="InterPro" id="IPR043128">
    <property type="entry name" value="Rev_trsase/Diguanyl_cyclase"/>
</dbReference>
<dbReference type="SMART" id="SM00343">
    <property type="entry name" value="ZnF_C2HC"/>
    <property type="match status" value="2"/>
</dbReference>
<dbReference type="InterPro" id="IPR043502">
    <property type="entry name" value="DNA/RNA_pol_sf"/>
</dbReference>
<dbReference type="SUPFAM" id="SSF56672">
    <property type="entry name" value="DNA/RNA polymerases"/>
    <property type="match status" value="1"/>
</dbReference>
<evidence type="ECO:0000256" key="1">
    <source>
        <dbReference type="SAM" id="MobiDB-lite"/>
    </source>
</evidence>
<dbReference type="Gene3D" id="3.30.70.270">
    <property type="match status" value="3"/>
</dbReference>
<dbReference type="GO" id="GO:0003676">
    <property type="term" value="F:nucleic acid binding"/>
    <property type="evidence" value="ECO:0007669"/>
    <property type="project" value="InterPro"/>
</dbReference>
<comment type="caution">
    <text evidence="3">The sequence shown here is derived from an EMBL/GenBank/DDBJ whole genome shotgun (WGS) entry which is preliminary data.</text>
</comment>
<evidence type="ECO:0000313" key="4">
    <source>
        <dbReference type="Proteomes" id="UP000225706"/>
    </source>
</evidence>
<accession>A0A2B4S7K6</accession>
<reference evidence="4" key="1">
    <citation type="journal article" date="2017" name="bioRxiv">
        <title>Comparative analysis of the genomes of Stylophora pistillata and Acropora digitifera provides evidence for extensive differences between species of corals.</title>
        <authorList>
            <person name="Voolstra C.R."/>
            <person name="Li Y."/>
            <person name="Liew Y.J."/>
            <person name="Baumgarten S."/>
            <person name="Zoccola D."/>
            <person name="Flot J.-F."/>
            <person name="Tambutte S."/>
            <person name="Allemand D."/>
            <person name="Aranda M."/>
        </authorList>
    </citation>
    <scope>NUCLEOTIDE SEQUENCE [LARGE SCALE GENOMIC DNA]</scope>
</reference>
<evidence type="ECO:0000259" key="2">
    <source>
        <dbReference type="SMART" id="SM00343"/>
    </source>
</evidence>
<dbReference type="InterPro" id="IPR001878">
    <property type="entry name" value="Znf_CCHC"/>
</dbReference>
<dbReference type="InterPro" id="IPR000477">
    <property type="entry name" value="RT_dom"/>
</dbReference>
<dbReference type="Pfam" id="PF00078">
    <property type="entry name" value="RVT_1"/>
    <property type="match status" value="1"/>
</dbReference>
<feature type="compositionally biased region" description="Basic and acidic residues" evidence="1">
    <location>
        <begin position="58"/>
        <end position="75"/>
    </location>
</feature>
<dbReference type="EMBL" id="LSMT01000175">
    <property type="protein sequence ID" value="PFX24502.1"/>
    <property type="molecule type" value="Genomic_DNA"/>
</dbReference>
<dbReference type="OrthoDB" id="5976724at2759"/>
<gene>
    <name evidence="3" type="primary">TY3B-I</name>
    <name evidence="3" type="ORF">AWC38_SpisGene10901</name>
</gene>
<dbReference type="GO" id="GO:0008270">
    <property type="term" value="F:zinc ion binding"/>
    <property type="evidence" value="ECO:0007669"/>
    <property type="project" value="InterPro"/>
</dbReference>
<dbReference type="Gene3D" id="3.10.10.10">
    <property type="entry name" value="HIV Type 1 Reverse Transcriptase, subunit A, domain 1"/>
    <property type="match status" value="1"/>
</dbReference>
<dbReference type="AlphaFoldDB" id="A0A2B4S7K6"/>
<feature type="region of interest" description="Disordered" evidence="1">
    <location>
        <begin position="578"/>
        <end position="604"/>
    </location>
</feature>
<feature type="region of interest" description="Disordered" evidence="1">
    <location>
        <begin position="58"/>
        <end position="77"/>
    </location>
</feature>
<feature type="domain" description="CCHC-type" evidence="2">
    <location>
        <begin position="100"/>
        <end position="116"/>
    </location>
</feature>
<dbReference type="CDD" id="cd01647">
    <property type="entry name" value="RT_LTR"/>
    <property type="match status" value="1"/>
</dbReference>
<evidence type="ECO:0000313" key="3">
    <source>
        <dbReference type="EMBL" id="PFX24502.1"/>
    </source>
</evidence>
<sequence length="734" mass="84234">MDRIVLGVNNTKTRERLLRVTDLTLEKAVDVVRSTEATEIQMKKLDCGSSVHGIGKEKNKFADKKTPSDNDEKRPPSKKFNCWNCGTKHGLRECPTYGKTCNYCQKRNHFQSVCRSQKKVHGLDVDQQEEQNLNSTLFVGAVTTDVQIYNEERYVKLPVKGHITKLKIDTGSQVNIMPFKDLKKIVGSNPQINACTHNLVKGGKEVKKLLEELKEEMLQKYKQVFSGLGRLEKPYHIEIDPTVTPVVNPPRTVPAALRDRVKKELDDMEKRGVFRKVEEATDWVNSMAIVEKPNGSLRICLDPKYLSKAIKREHFHVSTIEDITTRMANAKWFTKLDANRGYWQIPLDEESQLPTTFKTPFGRYCYQATPFGITSAQEVCQKRMSQHFSDLEGVETDIDDISGNSFFNRSLPWRCRPDCLRSLIVHAETEEKQDHHLQAVLERCEKINPTLNKEKCIFKVKEITYIGHKLKQEGMKPDDEKVRAINDMPAPTDKKGVERLLGTINYLGKFIPNLATVTEPIRILLRKDIEFQWSYEQDKALQEIKRLLEYMNTPIDNIGSPAQLLMSRREQDYKEYRRNRRGLMKSPESSPSTTDISPNTDSPTVRVYEHSLTKETANQAIPFVEKPTTTSHNQEEIDSSEDEIPEPRKTAVYVSRIMLVFRSTAISQQVRYTPVRFPIGSIGVSPIRSHLDGLVLEAFPGQLTPPAHCVISSRRDSMEDSRKREAQHFWIRCD</sequence>
<dbReference type="PANTHER" id="PTHR37984">
    <property type="entry name" value="PROTEIN CBG26694"/>
    <property type="match status" value="1"/>
</dbReference>
<dbReference type="FunFam" id="3.30.70.270:FF:000063">
    <property type="entry name" value="Zinc knuckle domaincontaining protein"/>
    <property type="match status" value="1"/>
</dbReference>
<feature type="compositionally biased region" description="Polar residues" evidence="1">
    <location>
        <begin position="587"/>
        <end position="603"/>
    </location>
</feature>
<dbReference type="STRING" id="50429.A0A2B4S7K6"/>
<proteinExistence type="predicted"/>
<dbReference type="InterPro" id="IPR050951">
    <property type="entry name" value="Retrovirus_Pol_polyprotein"/>
</dbReference>
<name>A0A2B4S7K6_STYPI</name>
<protein>
    <submittedName>
        <fullName evidence="3">Transposon Ty3-I Gag-Pol polyprotein</fullName>
    </submittedName>
</protein>
<dbReference type="PANTHER" id="PTHR37984:SF8">
    <property type="entry name" value="CCHC-TYPE DOMAIN-CONTAINING PROTEIN"/>
    <property type="match status" value="1"/>
</dbReference>